<dbReference type="AlphaFoldDB" id="A0A0C9SL66"/>
<evidence type="ECO:0000256" key="1">
    <source>
        <dbReference type="SAM" id="MobiDB-lite"/>
    </source>
</evidence>
<proteinExistence type="predicted"/>
<gene>
    <name evidence="2" type="ORF">PLICRDRAFT_45802</name>
</gene>
<dbReference type="Proteomes" id="UP000053263">
    <property type="component" value="Unassembled WGS sequence"/>
</dbReference>
<feature type="compositionally biased region" description="Basic and acidic residues" evidence="1">
    <location>
        <begin position="97"/>
        <end position="116"/>
    </location>
</feature>
<sequence length="459" mass="50741">MDMNSDLFPSPPMSPILLAIGSQMCHSNDKNQDRITITMARSSKAGHKDHHGDRGRSRSPRRHSSHPRRGQHGRPTSRDSNSSGRSQVPPPGSSDASGKRRSPEENSEAKDDDRPTSKFKKATTAEAEDDASVFRSKGAIFGRYVDMWTSFPKILDTGITRDLDESDEQYTHDENTTYYSYVELVRLFPQLPIEMDNIGLKGSAVCGRLLNDGRKTARSRDVYGVKDNISKWRKFDPPFPGDKERHRSGFHHDLCGMLLCPTALDWNDPKVREGLRQHTIIAGPEDLPLLLYANEQFIATDMFAGFLKNMLLVQAYFHIFIGPKAALSGDSESSARAGNAALHGISSVSMASIAYVATIVRFVLSSQASFGAGDRAGQWPYRMFFRQIMSITEQMGKRSRKALLQWWDEKIYASTKNGLDENSSRGTGLPGTSVAAQMMAAAAAAAAREDTPSSDEGDQ</sequence>
<feature type="region of interest" description="Disordered" evidence="1">
    <location>
        <begin position="1"/>
        <end position="129"/>
    </location>
</feature>
<keyword evidence="3" id="KW-1185">Reference proteome</keyword>
<organism evidence="2 3">
    <name type="scientific">Plicaturopsis crispa FD-325 SS-3</name>
    <dbReference type="NCBI Taxonomy" id="944288"/>
    <lineage>
        <taxon>Eukaryota</taxon>
        <taxon>Fungi</taxon>
        <taxon>Dikarya</taxon>
        <taxon>Basidiomycota</taxon>
        <taxon>Agaricomycotina</taxon>
        <taxon>Agaricomycetes</taxon>
        <taxon>Agaricomycetidae</taxon>
        <taxon>Amylocorticiales</taxon>
        <taxon>Amylocorticiaceae</taxon>
        <taxon>Plicatura</taxon>
        <taxon>Plicaturopsis crispa</taxon>
    </lineage>
</organism>
<protein>
    <submittedName>
        <fullName evidence="2">Uncharacterized protein</fullName>
    </submittedName>
</protein>
<dbReference type="OrthoDB" id="3220614at2759"/>
<dbReference type="EMBL" id="KN832569">
    <property type="protein sequence ID" value="KII84951.1"/>
    <property type="molecule type" value="Genomic_DNA"/>
</dbReference>
<accession>A0A0C9SL66</accession>
<evidence type="ECO:0000313" key="3">
    <source>
        <dbReference type="Proteomes" id="UP000053263"/>
    </source>
</evidence>
<evidence type="ECO:0000313" key="2">
    <source>
        <dbReference type="EMBL" id="KII84951.1"/>
    </source>
</evidence>
<dbReference type="Pfam" id="PF20414">
    <property type="entry name" value="DUF6698"/>
    <property type="match status" value="1"/>
</dbReference>
<dbReference type="HOGENOM" id="CLU_618436_0_0_1"/>
<reference evidence="2 3" key="1">
    <citation type="submission" date="2014-06" db="EMBL/GenBank/DDBJ databases">
        <title>Evolutionary Origins and Diversification of the Mycorrhizal Mutualists.</title>
        <authorList>
            <consortium name="DOE Joint Genome Institute"/>
            <consortium name="Mycorrhizal Genomics Consortium"/>
            <person name="Kohler A."/>
            <person name="Kuo A."/>
            <person name="Nagy L.G."/>
            <person name="Floudas D."/>
            <person name="Copeland A."/>
            <person name="Barry K.W."/>
            <person name="Cichocki N."/>
            <person name="Veneault-Fourrey C."/>
            <person name="LaButti K."/>
            <person name="Lindquist E.A."/>
            <person name="Lipzen A."/>
            <person name="Lundell T."/>
            <person name="Morin E."/>
            <person name="Murat C."/>
            <person name="Riley R."/>
            <person name="Ohm R."/>
            <person name="Sun H."/>
            <person name="Tunlid A."/>
            <person name="Henrissat B."/>
            <person name="Grigoriev I.V."/>
            <person name="Hibbett D.S."/>
            <person name="Martin F."/>
        </authorList>
    </citation>
    <scope>NUCLEOTIDE SEQUENCE [LARGE SCALE GENOMIC DNA]</scope>
    <source>
        <strain evidence="2 3">FD-325 SS-3</strain>
    </source>
</reference>
<name>A0A0C9SL66_PLICR</name>
<feature type="compositionally biased region" description="Basic residues" evidence="1">
    <location>
        <begin position="57"/>
        <end position="72"/>
    </location>
</feature>
<dbReference type="InterPro" id="IPR046521">
    <property type="entry name" value="DUF6698"/>
</dbReference>